<dbReference type="AlphaFoldDB" id="A0A1J1IVF7"/>
<dbReference type="EMBL" id="CVRI01000061">
    <property type="protein sequence ID" value="CRL04080.1"/>
    <property type="molecule type" value="Genomic_DNA"/>
</dbReference>
<sequence>MNQQIFPLIRNLSSKNVANNFVRVFRLNAPKCPIVTPNDAKRPWLSNKINKTHFLSHTSNFHQTIMQISVLNMKPEFKRSFRDVKEGIFYYKI</sequence>
<accession>A0A1J1IVF7</accession>
<protein>
    <submittedName>
        <fullName evidence="1">CLUMA_CG017193, isoform A</fullName>
    </submittedName>
</protein>
<gene>
    <name evidence="1" type="ORF">CLUMA_CG017193</name>
</gene>
<dbReference type="Proteomes" id="UP000183832">
    <property type="component" value="Unassembled WGS sequence"/>
</dbReference>
<proteinExistence type="predicted"/>
<reference evidence="1 2" key="1">
    <citation type="submission" date="2015-04" db="EMBL/GenBank/DDBJ databases">
        <authorList>
            <person name="Syromyatnikov M.Y."/>
            <person name="Popov V.N."/>
        </authorList>
    </citation>
    <scope>NUCLEOTIDE SEQUENCE [LARGE SCALE GENOMIC DNA]</scope>
</reference>
<organism evidence="1 2">
    <name type="scientific">Clunio marinus</name>
    <dbReference type="NCBI Taxonomy" id="568069"/>
    <lineage>
        <taxon>Eukaryota</taxon>
        <taxon>Metazoa</taxon>
        <taxon>Ecdysozoa</taxon>
        <taxon>Arthropoda</taxon>
        <taxon>Hexapoda</taxon>
        <taxon>Insecta</taxon>
        <taxon>Pterygota</taxon>
        <taxon>Neoptera</taxon>
        <taxon>Endopterygota</taxon>
        <taxon>Diptera</taxon>
        <taxon>Nematocera</taxon>
        <taxon>Chironomoidea</taxon>
        <taxon>Chironomidae</taxon>
        <taxon>Clunio</taxon>
    </lineage>
</organism>
<name>A0A1J1IVF7_9DIPT</name>
<evidence type="ECO:0000313" key="2">
    <source>
        <dbReference type="Proteomes" id="UP000183832"/>
    </source>
</evidence>
<evidence type="ECO:0000313" key="1">
    <source>
        <dbReference type="EMBL" id="CRL04080.1"/>
    </source>
</evidence>
<keyword evidence="2" id="KW-1185">Reference proteome</keyword>